<organism evidence="1">
    <name type="scientific">Amphimedon queenslandica</name>
    <name type="common">Sponge</name>
    <dbReference type="NCBI Taxonomy" id="400682"/>
    <lineage>
        <taxon>Eukaryota</taxon>
        <taxon>Metazoa</taxon>
        <taxon>Porifera</taxon>
        <taxon>Demospongiae</taxon>
        <taxon>Heteroscleromorpha</taxon>
        <taxon>Haplosclerida</taxon>
        <taxon>Niphatidae</taxon>
        <taxon>Amphimedon</taxon>
    </lineage>
</organism>
<protein>
    <submittedName>
        <fullName evidence="1">Uncharacterized protein</fullName>
    </submittedName>
</protein>
<dbReference type="OrthoDB" id="5988050at2759"/>
<proteinExistence type="predicted"/>
<accession>A0A1X7TMX0</accession>
<dbReference type="InParanoid" id="A0A1X7TMX0"/>
<evidence type="ECO:0000313" key="1">
    <source>
        <dbReference type="EnsemblMetazoa" id="Aqu2.1.16136_001"/>
    </source>
</evidence>
<sequence length="121" mass="13996">MIKDDSGIGIPSFAVVCLNISHKSNFEERLKYIYKYEVHGGLHTFQARQEPVKEGAMSETSVMYDVYVYLNNEEALWLASCHNRNDHFNHHLTHHNNLEVCHARLFAMHPDATKVKSNLLQ</sequence>
<dbReference type="eggNOG" id="ENOG502S8P7">
    <property type="taxonomic scope" value="Eukaryota"/>
</dbReference>
<dbReference type="EnsemblMetazoa" id="Aqu2.1.16136_001">
    <property type="protein sequence ID" value="Aqu2.1.16136_001"/>
    <property type="gene ID" value="Aqu2.1.16136"/>
</dbReference>
<reference evidence="1" key="1">
    <citation type="submission" date="2017-05" db="UniProtKB">
        <authorList>
            <consortium name="EnsemblMetazoa"/>
        </authorList>
    </citation>
    <scope>IDENTIFICATION</scope>
</reference>
<dbReference type="AlphaFoldDB" id="A0A1X7TMX0"/>
<name>A0A1X7TMX0_AMPQE</name>